<dbReference type="InterPro" id="IPR050222">
    <property type="entry name" value="MATE_MdtK"/>
</dbReference>
<evidence type="ECO:0000256" key="3">
    <source>
        <dbReference type="ARBA" id="ARBA00010199"/>
    </source>
</evidence>
<evidence type="ECO:0000256" key="2">
    <source>
        <dbReference type="ARBA" id="ARBA00004651"/>
    </source>
</evidence>
<keyword evidence="8 13" id="KW-0812">Transmembrane</keyword>
<protein>
    <recommendedName>
        <fullName evidence="4">Probable multidrug resistance protein NorM</fullName>
    </recommendedName>
    <alternativeName>
        <fullName evidence="12">Multidrug-efflux transporter</fullName>
    </alternativeName>
</protein>
<keyword evidence="10" id="KW-0406">Ion transport</keyword>
<feature type="transmembrane region" description="Helical" evidence="13">
    <location>
        <begin position="129"/>
        <end position="150"/>
    </location>
</feature>
<evidence type="ECO:0000256" key="10">
    <source>
        <dbReference type="ARBA" id="ARBA00023065"/>
    </source>
</evidence>
<evidence type="ECO:0000256" key="8">
    <source>
        <dbReference type="ARBA" id="ARBA00022692"/>
    </source>
</evidence>
<dbReference type="PANTHER" id="PTHR43298:SF2">
    <property type="entry name" value="FMN_FAD EXPORTER YEEO-RELATED"/>
    <property type="match status" value="1"/>
</dbReference>
<dbReference type="GO" id="GO:0006811">
    <property type="term" value="P:monoatomic ion transport"/>
    <property type="evidence" value="ECO:0007669"/>
    <property type="project" value="UniProtKB-KW"/>
</dbReference>
<organism evidence="14 15">
    <name type="scientific">Streptococcus salivarius</name>
    <dbReference type="NCBI Taxonomy" id="1304"/>
    <lineage>
        <taxon>Bacteria</taxon>
        <taxon>Bacillati</taxon>
        <taxon>Bacillota</taxon>
        <taxon>Bacilli</taxon>
        <taxon>Lactobacillales</taxon>
        <taxon>Streptococcaceae</taxon>
        <taxon>Streptococcus</taxon>
    </lineage>
</organism>
<dbReference type="EMBL" id="JJMT01000015">
    <property type="protein sequence ID" value="KEO44894.1"/>
    <property type="molecule type" value="Genomic_DNA"/>
</dbReference>
<keyword evidence="6" id="KW-0050">Antiport</keyword>
<feature type="transmembrane region" description="Helical" evidence="13">
    <location>
        <begin position="162"/>
        <end position="185"/>
    </location>
</feature>
<dbReference type="PIRSF" id="PIRSF006603">
    <property type="entry name" value="DinF"/>
    <property type="match status" value="1"/>
</dbReference>
<feature type="transmembrane region" description="Helical" evidence="13">
    <location>
        <begin position="94"/>
        <end position="117"/>
    </location>
</feature>
<dbReference type="RefSeq" id="WP_037602176.1">
    <property type="nucleotide sequence ID" value="NZ_JALDWC010000031.1"/>
</dbReference>
<feature type="transmembrane region" description="Helical" evidence="13">
    <location>
        <begin position="191"/>
        <end position="215"/>
    </location>
</feature>
<comment type="subcellular location">
    <subcellularLocation>
        <location evidence="2">Cell membrane</location>
        <topology evidence="2">Multi-pass membrane protein</topology>
    </subcellularLocation>
</comment>
<name>A0A074JFS6_STRSL</name>
<dbReference type="NCBIfam" id="TIGR00797">
    <property type="entry name" value="matE"/>
    <property type="match status" value="1"/>
</dbReference>
<keyword evidence="5" id="KW-0813">Transport</keyword>
<evidence type="ECO:0000313" key="14">
    <source>
        <dbReference type="EMBL" id="KEO44894.1"/>
    </source>
</evidence>
<dbReference type="Pfam" id="PF01554">
    <property type="entry name" value="MatE"/>
    <property type="match status" value="2"/>
</dbReference>
<dbReference type="GO" id="GO:0015297">
    <property type="term" value="F:antiporter activity"/>
    <property type="evidence" value="ECO:0007669"/>
    <property type="project" value="UniProtKB-KW"/>
</dbReference>
<evidence type="ECO:0000256" key="11">
    <source>
        <dbReference type="ARBA" id="ARBA00023136"/>
    </source>
</evidence>
<comment type="function">
    <text evidence="1">Multidrug efflux pump.</text>
</comment>
<reference evidence="14 15" key="1">
    <citation type="submission" date="2014-04" db="EMBL/GenBank/DDBJ databases">
        <title>Variable characteristics of bacteriocin-producing Streptococcus salivarius strains isolated from Malaysian subjects.</title>
        <authorList>
            <person name="Philip K."/>
            <person name="Barbour A."/>
        </authorList>
    </citation>
    <scope>NUCLEOTIDE SEQUENCE [LARGE SCALE GENOMIC DNA]</scope>
    <source>
        <strain evidence="14 15">NU10</strain>
    </source>
</reference>
<evidence type="ECO:0000256" key="1">
    <source>
        <dbReference type="ARBA" id="ARBA00003408"/>
    </source>
</evidence>
<dbReference type="AlphaFoldDB" id="A0A074JFS6"/>
<evidence type="ECO:0000256" key="7">
    <source>
        <dbReference type="ARBA" id="ARBA00022475"/>
    </source>
</evidence>
<dbReference type="PANTHER" id="PTHR43298">
    <property type="entry name" value="MULTIDRUG RESISTANCE PROTEIN NORM-RELATED"/>
    <property type="match status" value="1"/>
</dbReference>
<feature type="transmembrane region" description="Helical" evidence="13">
    <location>
        <begin position="285"/>
        <end position="307"/>
    </location>
</feature>
<dbReference type="GO" id="GO:0005886">
    <property type="term" value="C:plasma membrane"/>
    <property type="evidence" value="ECO:0007669"/>
    <property type="project" value="UniProtKB-SubCell"/>
</dbReference>
<dbReference type="Proteomes" id="UP000027855">
    <property type="component" value="Unassembled WGS sequence"/>
</dbReference>
<evidence type="ECO:0000256" key="5">
    <source>
        <dbReference type="ARBA" id="ARBA00022448"/>
    </source>
</evidence>
<accession>A0A074JFS6</accession>
<evidence type="ECO:0000313" key="15">
    <source>
        <dbReference type="Proteomes" id="UP000027855"/>
    </source>
</evidence>
<feature type="transmembrane region" description="Helical" evidence="13">
    <location>
        <begin position="54"/>
        <end position="74"/>
    </location>
</feature>
<evidence type="ECO:0000256" key="6">
    <source>
        <dbReference type="ARBA" id="ARBA00022449"/>
    </source>
</evidence>
<keyword evidence="9 13" id="KW-1133">Transmembrane helix</keyword>
<evidence type="ECO:0000256" key="12">
    <source>
        <dbReference type="ARBA" id="ARBA00031636"/>
    </source>
</evidence>
<sequence>MHETHSLRERFLVFFKIFVPILIYQFANFSAAFVDTTMTGQYDALHLAGVAMATSLWSPFFTFLTGIVSALVPIIGHHLGAGRKDRVAPDFYQFLYMALGLSLILFALVFLGAPLVLNHLGLEPLVRKVALGYLRFLSLGIIPLLLFSVVRSFLDALGLTRLSMYLMLLLLPLNGFFNFLLIYGIAGLPELGGAGAGLGTSMAYWALLLISIAVIRKHKRVKPYHIEKVQPLDKSALLEALKLGLPIGGTVFAEVAIFSGVGLVMSKYPSLVIASHQAAMNFSNLMYAFPLSISSAMAIIISYEFGARRMNAVKSYSKLGRLTALGFSIFTLIFLYFLRYDLAELYGHEPEFLRMTAIFMTYSLFFQVADVFAAPLQGILRGYKDTKVPFYLGVLTYWGITFPVGFLLEKVTGLGPYSYWIGLIASLIVSGLCYQWRLNRIVKRYESQL</sequence>
<gene>
    <name evidence="14" type="ORF">DL07_03225</name>
</gene>
<dbReference type="InterPro" id="IPR002528">
    <property type="entry name" value="MATE_fam"/>
</dbReference>
<feature type="transmembrane region" description="Helical" evidence="13">
    <location>
        <begin position="414"/>
        <end position="434"/>
    </location>
</feature>
<keyword evidence="11 13" id="KW-0472">Membrane</keyword>
<evidence type="ECO:0000256" key="13">
    <source>
        <dbReference type="SAM" id="Phobius"/>
    </source>
</evidence>
<evidence type="ECO:0000256" key="9">
    <source>
        <dbReference type="ARBA" id="ARBA00022989"/>
    </source>
</evidence>
<comment type="similarity">
    <text evidence="3">Belongs to the multi antimicrobial extrusion (MATE) (TC 2.A.66.1) family.</text>
</comment>
<dbReference type="CDD" id="cd13131">
    <property type="entry name" value="MATE_NorM_like"/>
    <property type="match status" value="1"/>
</dbReference>
<feature type="transmembrane region" description="Helical" evidence="13">
    <location>
        <begin position="12"/>
        <end position="34"/>
    </location>
</feature>
<proteinExistence type="inferred from homology"/>
<feature type="transmembrane region" description="Helical" evidence="13">
    <location>
        <begin position="243"/>
        <end position="265"/>
    </location>
</feature>
<feature type="transmembrane region" description="Helical" evidence="13">
    <location>
        <begin position="388"/>
        <end position="408"/>
    </location>
</feature>
<dbReference type="InterPro" id="IPR048279">
    <property type="entry name" value="MdtK-like"/>
</dbReference>
<evidence type="ECO:0000256" key="4">
    <source>
        <dbReference type="ARBA" id="ARBA00020268"/>
    </source>
</evidence>
<feature type="transmembrane region" description="Helical" evidence="13">
    <location>
        <begin position="319"/>
        <end position="338"/>
    </location>
</feature>
<dbReference type="GO" id="GO:0042910">
    <property type="term" value="F:xenobiotic transmembrane transporter activity"/>
    <property type="evidence" value="ECO:0007669"/>
    <property type="project" value="InterPro"/>
</dbReference>
<comment type="caution">
    <text evidence="14">The sequence shown here is derived from an EMBL/GenBank/DDBJ whole genome shotgun (WGS) entry which is preliminary data.</text>
</comment>
<keyword evidence="7" id="KW-1003">Cell membrane</keyword>
<feature type="transmembrane region" description="Helical" evidence="13">
    <location>
        <begin position="358"/>
        <end position="376"/>
    </location>
</feature>